<sequence length="80" mass="9280">MLSVGIEEIRRQCQQTLNMCNFRKIRGEKSFIIQTVWRVEGLTEERRLGIRVKNEIKIETSINLESLSLIPAPTARIVPQ</sequence>
<name>A0ABP0YDT1_9ROSI</name>
<protein>
    <submittedName>
        <fullName evidence="1">Uncharacterized protein</fullName>
    </submittedName>
</protein>
<keyword evidence="2" id="KW-1185">Reference proteome</keyword>
<gene>
    <name evidence="1" type="ORF">CITCOLO1_LOCUS10616</name>
</gene>
<proteinExistence type="predicted"/>
<evidence type="ECO:0000313" key="1">
    <source>
        <dbReference type="EMBL" id="CAK9318645.1"/>
    </source>
</evidence>
<evidence type="ECO:0000313" key="2">
    <source>
        <dbReference type="Proteomes" id="UP001642487"/>
    </source>
</evidence>
<accession>A0ABP0YDT1</accession>
<dbReference type="Proteomes" id="UP001642487">
    <property type="component" value="Chromosome 3"/>
</dbReference>
<reference evidence="1 2" key="1">
    <citation type="submission" date="2024-03" db="EMBL/GenBank/DDBJ databases">
        <authorList>
            <person name="Gkanogiannis A."/>
            <person name="Becerra Lopez-Lavalle L."/>
        </authorList>
    </citation>
    <scope>NUCLEOTIDE SEQUENCE [LARGE SCALE GENOMIC DNA]</scope>
</reference>
<organism evidence="1 2">
    <name type="scientific">Citrullus colocynthis</name>
    <name type="common">colocynth</name>
    <dbReference type="NCBI Taxonomy" id="252529"/>
    <lineage>
        <taxon>Eukaryota</taxon>
        <taxon>Viridiplantae</taxon>
        <taxon>Streptophyta</taxon>
        <taxon>Embryophyta</taxon>
        <taxon>Tracheophyta</taxon>
        <taxon>Spermatophyta</taxon>
        <taxon>Magnoliopsida</taxon>
        <taxon>eudicotyledons</taxon>
        <taxon>Gunneridae</taxon>
        <taxon>Pentapetalae</taxon>
        <taxon>rosids</taxon>
        <taxon>fabids</taxon>
        <taxon>Cucurbitales</taxon>
        <taxon>Cucurbitaceae</taxon>
        <taxon>Benincaseae</taxon>
        <taxon>Citrullus</taxon>
    </lineage>
</organism>
<dbReference type="EMBL" id="OZ021737">
    <property type="protein sequence ID" value="CAK9318645.1"/>
    <property type="molecule type" value="Genomic_DNA"/>
</dbReference>